<name>A0AAW2IEF2_9NEOP</name>
<dbReference type="Gene3D" id="3.30.230.130">
    <property type="entry name" value="Cullin, Chain C, Domain 2"/>
    <property type="match status" value="1"/>
</dbReference>
<dbReference type="Pfam" id="PF26557">
    <property type="entry name" value="Cullin_AB"/>
    <property type="match status" value="1"/>
</dbReference>
<dbReference type="Gene3D" id="1.10.10.10">
    <property type="entry name" value="Winged helix-like DNA-binding domain superfamily/Winged helix DNA-binding domain"/>
    <property type="match status" value="1"/>
</dbReference>
<dbReference type="SUPFAM" id="SSF75632">
    <property type="entry name" value="Cullin homology domain"/>
    <property type="match status" value="1"/>
</dbReference>
<evidence type="ECO:0000313" key="9">
    <source>
        <dbReference type="EMBL" id="KAL0280098.1"/>
    </source>
</evidence>
<dbReference type="GO" id="GO:0005680">
    <property type="term" value="C:anaphase-promoting complex"/>
    <property type="evidence" value="ECO:0007669"/>
    <property type="project" value="TreeGrafter"/>
</dbReference>
<keyword evidence="2" id="KW-0132">Cell division</keyword>
<dbReference type="InterPro" id="IPR036388">
    <property type="entry name" value="WH-like_DNA-bd_sf"/>
</dbReference>
<dbReference type="InterPro" id="IPR044554">
    <property type="entry name" value="ANAPC2"/>
</dbReference>
<keyword evidence="5" id="KW-0131">Cell cycle</keyword>
<keyword evidence="3" id="KW-0498">Mitosis</keyword>
<dbReference type="PANTHER" id="PTHR45957:SF1">
    <property type="entry name" value="ANAPHASE-PROMOTING COMPLEX SUBUNIT 2"/>
    <property type="match status" value="1"/>
</dbReference>
<reference evidence="9" key="1">
    <citation type="journal article" date="2024" name="Gigascience">
        <title>Chromosome-level genome of the poultry shaft louse Menopon gallinae provides insight into the host-switching and adaptive evolution of parasitic lice.</title>
        <authorList>
            <person name="Xu Y."/>
            <person name="Ma L."/>
            <person name="Liu S."/>
            <person name="Liang Y."/>
            <person name="Liu Q."/>
            <person name="He Z."/>
            <person name="Tian L."/>
            <person name="Duan Y."/>
            <person name="Cai W."/>
            <person name="Li H."/>
            <person name="Song F."/>
        </authorList>
    </citation>
    <scope>NUCLEOTIDE SEQUENCE</scope>
    <source>
        <strain evidence="9">Cailab_2023a</strain>
    </source>
</reference>
<comment type="caution">
    <text evidence="9">The sequence shown here is derived from an EMBL/GenBank/DDBJ whole genome shotgun (WGS) entry which is preliminary data.</text>
</comment>
<evidence type="ECO:0000256" key="7">
    <source>
        <dbReference type="SAM" id="MobiDB-lite"/>
    </source>
</evidence>
<evidence type="ECO:0000256" key="4">
    <source>
        <dbReference type="ARBA" id="ARBA00022786"/>
    </source>
</evidence>
<protein>
    <recommendedName>
        <fullName evidence="1">Anaphase-promoting complex subunit 2</fullName>
    </recommendedName>
</protein>
<dbReference type="SMART" id="SM00182">
    <property type="entry name" value="CULLIN"/>
    <property type="match status" value="1"/>
</dbReference>
<evidence type="ECO:0000256" key="2">
    <source>
        <dbReference type="ARBA" id="ARBA00022618"/>
    </source>
</evidence>
<proteinExistence type="inferred from homology"/>
<dbReference type="InterPro" id="IPR057975">
    <property type="entry name" value="TPR_ANAPC2"/>
</dbReference>
<evidence type="ECO:0000256" key="6">
    <source>
        <dbReference type="PROSITE-ProRule" id="PRU00330"/>
    </source>
</evidence>
<dbReference type="InterPro" id="IPR016158">
    <property type="entry name" value="Cullin_homology"/>
</dbReference>
<dbReference type="PANTHER" id="PTHR45957">
    <property type="entry name" value="ANAPHASE-PROMOTING COMPLEX SUBUNIT 2"/>
    <property type="match status" value="1"/>
</dbReference>
<gene>
    <name evidence="9" type="ORF">PYX00_001488</name>
</gene>
<evidence type="ECO:0000256" key="1">
    <source>
        <dbReference type="ARBA" id="ARBA00016068"/>
    </source>
</evidence>
<dbReference type="InterPro" id="IPR014786">
    <property type="entry name" value="ANAPC2_C"/>
</dbReference>
<dbReference type="AlphaFoldDB" id="A0AAW2IEF2"/>
<evidence type="ECO:0000256" key="5">
    <source>
        <dbReference type="ARBA" id="ARBA00023306"/>
    </source>
</evidence>
<dbReference type="GO" id="GO:0031625">
    <property type="term" value="F:ubiquitin protein ligase binding"/>
    <property type="evidence" value="ECO:0007669"/>
    <property type="project" value="InterPro"/>
</dbReference>
<dbReference type="SMART" id="SM01013">
    <property type="entry name" value="APC2"/>
    <property type="match status" value="1"/>
</dbReference>
<dbReference type="GO" id="GO:0007091">
    <property type="term" value="P:metaphase/anaphase transition of mitotic cell cycle"/>
    <property type="evidence" value="ECO:0007669"/>
    <property type="project" value="TreeGrafter"/>
</dbReference>
<dbReference type="InterPro" id="IPR036317">
    <property type="entry name" value="Cullin_homology_sf"/>
</dbReference>
<dbReference type="Pfam" id="PF08672">
    <property type="entry name" value="ANAPC2"/>
    <property type="match status" value="1"/>
</dbReference>
<dbReference type="Pfam" id="PF25773">
    <property type="entry name" value="TPR_ANAPC2"/>
    <property type="match status" value="1"/>
</dbReference>
<dbReference type="InterPro" id="IPR059120">
    <property type="entry name" value="Cullin-like_AB"/>
</dbReference>
<dbReference type="GO" id="GO:0006511">
    <property type="term" value="P:ubiquitin-dependent protein catabolic process"/>
    <property type="evidence" value="ECO:0007669"/>
    <property type="project" value="InterPro"/>
</dbReference>
<dbReference type="GO" id="GO:0070979">
    <property type="term" value="P:protein K11-linked ubiquitination"/>
    <property type="evidence" value="ECO:0007669"/>
    <property type="project" value="TreeGrafter"/>
</dbReference>
<keyword evidence="4" id="KW-0833">Ubl conjugation pathway</keyword>
<dbReference type="SUPFAM" id="SSF46785">
    <property type="entry name" value="Winged helix' DNA-binding domain"/>
    <property type="match status" value="1"/>
</dbReference>
<sequence length="780" mass="90031">MEIVEDDGVDESFWNDVFDAFPILKNDTELKEIDNLPMSVLHKIHDSGLTSKVEELVIYQLEKSMRHISDIFWSYFPDSNDTEEIPSSESFTKFKESVDFLYRSVKSFSPVIYTLQELINLEETEKSIYREKSVYNAFKVIIRSSLHPGLLNHSLKIVEDFYKVSFKIFVNNDADDSNDDVIQCGGCDNGVETCVCQDIMQIFLDVNNKLMEFDLLERIAGDILTSLIHERIETHVQETCKGSFDTSYIDSLESWLKTVVVGWLSHIYGRNNSIVPENSQKTIKKFEQKLSHLLYETYTRTRIEQLFNIIIEYPDSQPAVEDLRICLQKTDLRSDLTEKLQRALETRLLHPGVNTPDVLTAYIAAIKALRQLDPTGVLLESVTHPVRHYLRQREDAIKCIINSLIDDGPSELADELVRGETSPAFDGSPAEEDYDNWESWNPDPIDADSSKPSRSRRTSDVISMLVNVYGSKDLFVKEYTTLLAERLLSSWNYDTEKEHRYLELLKLRFGESQMHTCEVMLKDIYDSKRINAHLHCEADLNLIEQAYPTNAKILSAPFWPSFKEETLELPAFVKAQMAIYTKSFENLKGNRTLCWKPHLGLVNMDIELKDRTINVTVSPTRATILWHFQTKNEWTIDELSGVIQVPPTKLRREMAFWQSQGLVRETSPDKFLLIEESNGKSKNVNQNEIACDEDEEESVMTSAQDQREEELQVFWSYIVGMLTNLESMPLERIHQMLKMFASQGTSAVDCSQQELRSFLDRKVREHKLLFSGGLYRLPKT</sequence>
<dbReference type="EMBL" id="JARGDH010000001">
    <property type="protein sequence ID" value="KAL0280098.1"/>
    <property type="molecule type" value="Genomic_DNA"/>
</dbReference>
<evidence type="ECO:0000256" key="3">
    <source>
        <dbReference type="ARBA" id="ARBA00022776"/>
    </source>
</evidence>
<dbReference type="GO" id="GO:0051301">
    <property type="term" value="P:cell division"/>
    <property type="evidence" value="ECO:0007669"/>
    <property type="project" value="UniProtKB-KW"/>
</dbReference>
<accession>A0AAW2IEF2</accession>
<dbReference type="Gene3D" id="1.20.1310.10">
    <property type="entry name" value="Cullin Repeats"/>
    <property type="match status" value="1"/>
</dbReference>
<dbReference type="InterPro" id="IPR036390">
    <property type="entry name" value="WH_DNA-bd_sf"/>
</dbReference>
<evidence type="ECO:0000259" key="8">
    <source>
        <dbReference type="PROSITE" id="PS50069"/>
    </source>
</evidence>
<organism evidence="9">
    <name type="scientific">Menopon gallinae</name>
    <name type="common">poultry shaft louse</name>
    <dbReference type="NCBI Taxonomy" id="328185"/>
    <lineage>
        <taxon>Eukaryota</taxon>
        <taxon>Metazoa</taxon>
        <taxon>Ecdysozoa</taxon>
        <taxon>Arthropoda</taxon>
        <taxon>Hexapoda</taxon>
        <taxon>Insecta</taxon>
        <taxon>Pterygota</taxon>
        <taxon>Neoptera</taxon>
        <taxon>Paraneoptera</taxon>
        <taxon>Psocodea</taxon>
        <taxon>Troctomorpha</taxon>
        <taxon>Phthiraptera</taxon>
        <taxon>Amblycera</taxon>
        <taxon>Menoponidae</taxon>
        <taxon>Menopon</taxon>
    </lineage>
</organism>
<dbReference type="PROSITE" id="PS50069">
    <property type="entry name" value="CULLIN_2"/>
    <property type="match status" value="1"/>
</dbReference>
<comment type="similarity">
    <text evidence="6">Belongs to the cullin family.</text>
</comment>
<feature type="region of interest" description="Disordered" evidence="7">
    <location>
        <begin position="420"/>
        <end position="455"/>
    </location>
</feature>
<feature type="domain" description="Cullin family profile" evidence="8">
    <location>
        <begin position="462"/>
        <end position="658"/>
    </location>
</feature>